<dbReference type="CDD" id="cd04301">
    <property type="entry name" value="NAT_SF"/>
    <property type="match status" value="1"/>
</dbReference>
<proteinExistence type="predicted"/>
<dbReference type="SUPFAM" id="SSF55729">
    <property type="entry name" value="Acyl-CoA N-acyltransferases (Nat)"/>
    <property type="match status" value="1"/>
</dbReference>
<dbReference type="OrthoDB" id="9796171at2"/>
<dbReference type="InterPro" id="IPR016181">
    <property type="entry name" value="Acyl_CoA_acyltransferase"/>
</dbReference>
<dbReference type="AlphaFoldDB" id="A0A2U1DEJ2"/>
<dbReference type="EMBL" id="QEKT01000001">
    <property type="protein sequence ID" value="PVY86103.1"/>
    <property type="molecule type" value="Genomic_DNA"/>
</dbReference>
<reference evidence="2 3" key="1">
    <citation type="submission" date="2018-04" db="EMBL/GenBank/DDBJ databases">
        <title>Genomic Encyclopedia of Type Strains, Phase IV (KMG-IV): sequencing the most valuable type-strain genomes for metagenomic binning, comparative biology and taxonomic classification.</title>
        <authorList>
            <person name="Goeker M."/>
        </authorList>
    </citation>
    <scope>NUCLEOTIDE SEQUENCE [LARGE SCALE GENOMIC DNA]</scope>
    <source>
        <strain evidence="2 3">DSM 28795</strain>
    </source>
</reference>
<name>A0A2U1DEJ2_9LACO</name>
<dbReference type="Gene3D" id="3.40.630.30">
    <property type="match status" value="1"/>
</dbReference>
<dbReference type="PROSITE" id="PS51186">
    <property type="entry name" value="GNAT"/>
    <property type="match status" value="1"/>
</dbReference>
<feature type="domain" description="N-acetyltransferase" evidence="1">
    <location>
        <begin position="9"/>
        <end position="150"/>
    </location>
</feature>
<dbReference type="Proteomes" id="UP000245433">
    <property type="component" value="Unassembled WGS sequence"/>
</dbReference>
<keyword evidence="3" id="KW-1185">Reference proteome</keyword>
<dbReference type="GO" id="GO:0016747">
    <property type="term" value="F:acyltransferase activity, transferring groups other than amino-acyl groups"/>
    <property type="evidence" value="ECO:0007669"/>
    <property type="project" value="InterPro"/>
</dbReference>
<dbReference type="RefSeq" id="WP_089937204.1">
    <property type="nucleotide sequence ID" value="NZ_CAKOEW010000004.1"/>
</dbReference>
<dbReference type="InterPro" id="IPR000182">
    <property type="entry name" value="GNAT_dom"/>
</dbReference>
<evidence type="ECO:0000313" key="2">
    <source>
        <dbReference type="EMBL" id="PVY86103.1"/>
    </source>
</evidence>
<gene>
    <name evidence="2" type="ORF">C7384_10114</name>
</gene>
<evidence type="ECO:0000259" key="1">
    <source>
        <dbReference type="PROSITE" id="PS51186"/>
    </source>
</evidence>
<dbReference type="Pfam" id="PF13673">
    <property type="entry name" value="Acetyltransf_10"/>
    <property type="match status" value="1"/>
</dbReference>
<comment type="caution">
    <text evidence="2">The sequence shown here is derived from an EMBL/GenBank/DDBJ whole genome shotgun (WGS) entry which is preliminary data.</text>
</comment>
<protein>
    <submittedName>
        <fullName evidence="2">ElaA protein</fullName>
    </submittedName>
</protein>
<sequence length="152" mass="17491">MDNIQIIVKKTDELSPKELLNIFEERVRVFVVEQNCAYQEVDIKDYSATHVILKSDGKLVAYARIVSSDNAQYVSFGRVLVPKKYRNLHLGRKLIETTLAAIKRLYPDKGVKIAGQEYLKDFYSSFGFKPVSEVYLEDGLPHIDMILENDNF</sequence>
<accession>A0A2U1DEJ2</accession>
<evidence type="ECO:0000313" key="3">
    <source>
        <dbReference type="Proteomes" id="UP000245433"/>
    </source>
</evidence>
<organism evidence="2 3">
    <name type="scientific">Convivina intestini</name>
    <dbReference type="NCBI Taxonomy" id="1505726"/>
    <lineage>
        <taxon>Bacteria</taxon>
        <taxon>Bacillati</taxon>
        <taxon>Bacillota</taxon>
        <taxon>Bacilli</taxon>
        <taxon>Lactobacillales</taxon>
        <taxon>Lactobacillaceae</taxon>
        <taxon>Convivina</taxon>
    </lineage>
</organism>